<dbReference type="Proteomes" id="UP000199391">
    <property type="component" value="Unassembled WGS sequence"/>
</dbReference>
<gene>
    <name evidence="1" type="ORF">SAMN05216552_104029</name>
</gene>
<reference evidence="2" key="1">
    <citation type="submission" date="2016-10" db="EMBL/GenBank/DDBJ databases">
        <authorList>
            <person name="Varghese N."/>
            <person name="Submissions S."/>
        </authorList>
    </citation>
    <scope>NUCLEOTIDE SEQUENCE [LARGE SCALE GENOMIC DNA]</scope>
    <source>
        <strain evidence="2">CGMCC 1.11014</strain>
    </source>
</reference>
<organism evidence="1 2">
    <name type="scientific">Pseudoduganella namucuonensis</name>
    <dbReference type="NCBI Taxonomy" id="1035707"/>
    <lineage>
        <taxon>Bacteria</taxon>
        <taxon>Pseudomonadati</taxon>
        <taxon>Pseudomonadota</taxon>
        <taxon>Betaproteobacteria</taxon>
        <taxon>Burkholderiales</taxon>
        <taxon>Oxalobacteraceae</taxon>
        <taxon>Telluria group</taxon>
        <taxon>Pseudoduganella</taxon>
    </lineage>
</organism>
<evidence type="ECO:0008006" key="3">
    <source>
        <dbReference type="Google" id="ProtNLM"/>
    </source>
</evidence>
<dbReference type="EMBL" id="FPBO01000040">
    <property type="protein sequence ID" value="SFV13868.1"/>
    <property type="molecule type" value="Genomic_DNA"/>
</dbReference>
<protein>
    <recommendedName>
        <fullName evidence="3">Tir chaperone protein (CesT) family protein</fullName>
    </recommendedName>
</protein>
<keyword evidence="2" id="KW-1185">Reference proteome</keyword>
<name>A0A1I7LVY3_9BURK</name>
<dbReference type="AlphaFoldDB" id="A0A1I7LVY3"/>
<evidence type="ECO:0000313" key="2">
    <source>
        <dbReference type="Proteomes" id="UP000199391"/>
    </source>
</evidence>
<accession>A0A1I7LVY3</accession>
<sequence>MPQDPTTESGALDGSVAQLTRLLRELVELTGEEAGPVPMLELQFGDILTRTTVQASDGNYLVITAMLPQCGEEGYVAQASEVGSTLAAQGMEYLWHADEGRHIGVRRVPLTELTDERGVMDAILTTSDQAAAWFSTRCGGKPPA</sequence>
<proteinExistence type="predicted"/>
<dbReference type="STRING" id="1035707.SAMN05216552_104029"/>
<evidence type="ECO:0000313" key="1">
    <source>
        <dbReference type="EMBL" id="SFV13868.1"/>
    </source>
</evidence>